<keyword evidence="3" id="KW-1185">Reference proteome</keyword>
<dbReference type="EMBL" id="LT629973">
    <property type="protein sequence ID" value="SEH90277.1"/>
    <property type="molecule type" value="Genomic_DNA"/>
</dbReference>
<protein>
    <submittedName>
        <fullName evidence="2">Pep exosort: pep-cterm protein-sorting domain</fullName>
    </submittedName>
</protein>
<dbReference type="InterPro" id="IPR013424">
    <property type="entry name" value="Ice-binding_C"/>
</dbReference>
<sequence length="299" mass="31516">MNKILFTAIICGLSPSVFAADYTWKSGNSASASFTDQAHWDGAGASGSINDLNASGNRFIIGDNTTITIGQNSIFLGNADAVIGDNVTTGQQWASQWYNVTIGKNYTWTGSGDGFKFRNRLTTQSALSAIYWNGANNATGLAFGGGVVDLGLTGSLVGQGNDRGLTNASKVTITGSLKLRDTTLATGYAIQSRTLVSGDLWNREAQIYSFTDENGAALTNLNAQTGAGDWAAASWAGSTDQDELARHFGEVYYTFDEGGNKGIVAHYIVANPGLVPEPSTAVLGMAGMFAFVVRRRRCA</sequence>
<name>A0A1H6LNR5_9BACT</name>
<reference evidence="3" key="1">
    <citation type="submission" date="2016-09" db="EMBL/GenBank/DDBJ databases">
        <authorList>
            <person name="Koehorst J."/>
        </authorList>
    </citation>
    <scope>NUCLEOTIDE SEQUENCE [LARGE SCALE GENOMIC DNA]</scope>
</reference>
<dbReference type="AlphaFoldDB" id="A0A1H6LNR5"/>
<dbReference type="STRING" id="1679444.PYTT_1573"/>
<keyword evidence="1" id="KW-0732">Signal</keyword>
<dbReference type="KEGG" id="agl:PYTT_1573"/>
<evidence type="ECO:0000313" key="3">
    <source>
        <dbReference type="Proteomes" id="UP000176204"/>
    </source>
</evidence>
<gene>
    <name evidence="2" type="ORF">PYTT_1573</name>
</gene>
<evidence type="ECO:0000313" key="2">
    <source>
        <dbReference type="EMBL" id="SEH90277.1"/>
    </source>
</evidence>
<organism evidence="2 3">
    <name type="scientific">Akkermansia glycaniphila</name>
    <dbReference type="NCBI Taxonomy" id="1679444"/>
    <lineage>
        <taxon>Bacteria</taxon>
        <taxon>Pseudomonadati</taxon>
        <taxon>Verrucomicrobiota</taxon>
        <taxon>Verrucomicrobiia</taxon>
        <taxon>Verrucomicrobiales</taxon>
        <taxon>Akkermansiaceae</taxon>
        <taxon>Akkermansia</taxon>
    </lineage>
</organism>
<dbReference type="NCBIfam" id="TIGR02595">
    <property type="entry name" value="PEP_CTERM"/>
    <property type="match status" value="1"/>
</dbReference>
<proteinExistence type="predicted"/>
<evidence type="ECO:0000256" key="1">
    <source>
        <dbReference type="SAM" id="SignalP"/>
    </source>
</evidence>
<dbReference type="RefSeq" id="WP_067777235.1">
    <property type="nucleotide sequence ID" value="NZ_LIGX01000035.1"/>
</dbReference>
<dbReference type="Proteomes" id="UP000176204">
    <property type="component" value="Chromosome I"/>
</dbReference>
<feature type="signal peptide" evidence="1">
    <location>
        <begin position="1"/>
        <end position="19"/>
    </location>
</feature>
<feature type="chain" id="PRO_5009604532" evidence="1">
    <location>
        <begin position="20"/>
        <end position="299"/>
    </location>
</feature>
<accession>A0A1H6LNR5</accession>